<dbReference type="PRINTS" id="PR00681">
    <property type="entry name" value="RIBOSOMALS1"/>
</dbReference>
<dbReference type="PIRSF" id="PIRSF002111">
    <property type="entry name" value="RpsA"/>
    <property type="match status" value="1"/>
</dbReference>
<evidence type="ECO:0000313" key="9">
    <source>
        <dbReference type="EMBL" id="USG61453.1"/>
    </source>
</evidence>
<dbReference type="SUPFAM" id="SSF50249">
    <property type="entry name" value="Nucleic acid-binding proteins"/>
    <property type="match status" value="6"/>
</dbReference>
<dbReference type="InterPro" id="IPR003029">
    <property type="entry name" value="S1_domain"/>
</dbReference>
<keyword evidence="5 7" id="KW-0687">Ribonucleoprotein</keyword>
<dbReference type="InterPro" id="IPR035104">
    <property type="entry name" value="Ribosomal_protein_S1-like"/>
</dbReference>
<evidence type="ECO:0000256" key="3">
    <source>
        <dbReference type="ARBA" id="ARBA00022884"/>
    </source>
</evidence>
<evidence type="ECO:0000256" key="4">
    <source>
        <dbReference type="ARBA" id="ARBA00022980"/>
    </source>
</evidence>
<feature type="domain" description="S1 motif" evidence="8">
    <location>
        <begin position="204"/>
        <end position="272"/>
    </location>
</feature>
<evidence type="ECO:0000256" key="7">
    <source>
        <dbReference type="PIRNR" id="PIRNR002111"/>
    </source>
</evidence>
<accession>A0ABY4W2Q2</accession>
<dbReference type="Gene3D" id="2.40.50.140">
    <property type="entry name" value="Nucleic acid-binding proteins"/>
    <property type="match status" value="5"/>
</dbReference>
<dbReference type="Pfam" id="PF00575">
    <property type="entry name" value="S1"/>
    <property type="match status" value="6"/>
</dbReference>
<evidence type="ECO:0000256" key="6">
    <source>
        <dbReference type="ARBA" id="ARBA00025604"/>
    </source>
</evidence>
<dbReference type="InterPro" id="IPR000110">
    <property type="entry name" value="Ribosomal_bS1"/>
</dbReference>
<evidence type="ECO:0000259" key="8">
    <source>
        <dbReference type="PROSITE" id="PS50126"/>
    </source>
</evidence>
<dbReference type="EMBL" id="CP098747">
    <property type="protein sequence ID" value="USG61453.1"/>
    <property type="molecule type" value="Genomic_DNA"/>
</dbReference>
<feature type="domain" description="S1 motif" evidence="8">
    <location>
        <begin position="376"/>
        <end position="446"/>
    </location>
</feature>
<dbReference type="RefSeq" id="WP_251934494.1">
    <property type="nucleotide sequence ID" value="NZ_CP098747.1"/>
</dbReference>
<comment type="function">
    <text evidence="6 7">Binds mRNA; thus facilitating recognition of the initiation point. It is needed to translate mRNA with a short Shine-Dalgarno (SD) purine-rich sequence.</text>
</comment>
<evidence type="ECO:0000256" key="5">
    <source>
        <dbReference type="ARBA" id="ARBA00023274"/>
    </source>
</evidence>
<dbReference type="InterPro" id="IPR012340">
    <property type="entry name" value="NA-bd_OB-fold"/>
</dbReference>
<dbReference type="NCBIfam" id="TIGR00717">
    <property type="entry name" value="rpsA"/>
    <property type="match status" value="1"/>
</dbReference>
<keyword evidence="3 7" id="KW-0694">RNA-binding</keyword>
<dbReference type="NCBIfam" id="NF004955">
    <property type="entry name" value="PRK06299.1-5"/>
    <property type="match status" value="1"/>
</dbReference>
<dbReference type="PANTHER" id="PTHR10724:SF7">
    <property type="entry name" value="SMALL RIBOSOMAL SUBUNIT PROTEIN BS1C"/>
    <property type="match status" value="1"/>
</dbReference>
<keyword evidence="10" id="KW-1185">Reference proteome</keyword>
<feature type="domain" description="S1 motif" evidence="8">
    <location>
        <begin position="33"/>
        <end position="99"/>
    </location>
</feature>
<dbReference type="Proteomes" id="UP001056291">
    <property type="component" value="Chromosome"/>
</dbReference>
<sequence>MTETTLTDEGMPAMEDFAALLEESYGANDNLEGTVIKGTVINIENDLAIIDVGLKSEGRIPLKEFAAPGQDSDLKIGDSVEVFLERIENSAGEAVLSRDKARREEAWEKLEVAFAAAERVDGIIFGRVKGGFTVDLSGAVAFLPGSQVDVRPVRDIAPLRGIPQPFQILKMDRRRGNIVVSRRAVLEESRAEARSELISTLEEGQTLEGVVKNITDYGAFVDLGGVDGLLHVTDIAWRRVNHPSEALTIGETVKVQVIRLNKETQRISLGMKQLEEDPWEALEAKYPLNSKFHGRVTNITDYGSFVELEAGVEGLVHVSEMSWTKKNVHPGKIVSTSQEVEVMILEVDQSRRRISLGLKQCLDNPWESFAETIPVGSTIEGVVKNITEFGLFVGLENDVDGMVHMSDIDWSQPGEQAIQAYTKGDTVTAKVLDIDVEKERVSLGIKQMSEDPFAGATEMKKGAVVTCTVSAIQDAGIDVEVSEGVVGFIRKGDLSRDRAEQRPDRFAVGDKIDAKITSIDSKTRKVTLSIKAKEVAEEKQAVAQYGSSDAGASLGDILGAAMRDADEKGKD</sequence>
<evidence type="ECO:0000256" key="1">
    <source>
        <dbReference type="ARBA" id="ARBA00006767"/>
    </source>
</evidence>
<dbReference type="CDD" id="cd05687">
    <property type="entry name" value="S1_RPS1_repeat_ec1_hs1"/>
    <property type="match status" value="1"/>
</dbReference>
<dbReference type="InterPro" id="IPR050437">
    <property type="entry name" value="Ribos_protein_bS1-like"/>
</dbReference>
<evidence type="ECO:0000313" key="10">
    <source>
        <dbReference type="Proteomes" id="UP001056291"/>
    </source>
</evidence>
<dbReference type="SMART" id="SM00316">
    <property type="entry name" value="S1"/>
    <property type="match status" value="6"/>
</dbReference>
<keyword evidence="2" id="KW-0677">Repeat</keyword>
<proteinExistence type="inferred from homology"/>
<dbReference type="GO" id="GO:0005840">
    <property type="term" value="C:ribosome"/>
    <property type="evidence" value="ECO:0007669"/>
    <property type="project" value="UniProtKB-KW"/>
</dbReference>
<dbReference type="CDD" id="cd05691">
    <property type="entry name" value="S1_RPS1_repeat_ec6"/>
    <property type="match status" value="1"/>
</dbReference>
<dbReference type="CDD" id="cd05688">
    <property type="entry name" value="S1_RPS1_repeat_ec3"/>
    <property type="match status" value="1"/>
</dbReference>
<keyword evidence="4 7" id="KW-0689">Ribosomal protein</keyword>
<protein>
    <recommendedName>
        <fullName evidence="7">30S ribosomal protein S1</fullName>
    </recommendedName>
</protein>
<dbReference type="CDD" id="cd04465">
    <property type="entry name" value="S1_RPS1_repeat_ec2_hs2"/>
    <property type="match status" value="1"/>
</dbReference>
<name>A0ABY4W2Q2_9PROT</name>
<reference evidence="9" key="1">
    <citation type="submission" date="2022-06" db="EMBL/GenBank/DDBJ databases">
        <title>Sneathiella actinostolidae sp. nov., isolated from a sea anemonein the Western Pacific Ocean.</title>
        <authorList>
            <person name="Wei M.J."/>
        </authorList>
    </citation>
    <scope>NUCLEOTIDE SEQUENCE</scope>
    <source>
        <strain evidence="9">PHK-P5</strain>
    </source>
</reference>
<feature type="domain" description="S1 motif" evidence="8">
    <location>
        <begin position="289"/>
        <end position="359"/>
    </location>
</feature>
<comment type="similarity">
    <text evidence="1 7">Belongs to the bacterial ribosomal protein bS1 family.</text>
</comment>
<gene>
    <name evidence="9" type="primary">rpsA</name>
    <name evidence="9" type="ORF">NBZ79_00490</name>
</gene>
<evidence type="ECO:0000256" key="2">
    <source>
        <dbReference type="ARBA" id="ARBA00022737"/>
    </source>
</evidence>
<feature type="domain" description="S1 motif" evidence="8">
    <location>
        <begin position="462"/>
        <end position="531"/>
    </location>
</feature>
<dbReference type="NCBIfam" id="NF004954">
    <property type="entry name" value="PRK06299.1-4"/>
    <property type="match status" value="1"/>
</dbReference>
<dbReference type="PANTHER" id="PTHR10724">
    <property type="entry name" value="30S RIBOSOMAL PROTEIN S1"/>
    <property type="match status" value="1"/>
</dbReference>
<dbReference type="PROSITE" id="PS50126">
    <property type="entry name" value="S1"/>
    <property type="match status" value="6"/>
</dbReference>
<organism evidence="9 10">
    <name type="scientific">Sneathiella marina</name>
    <dbReference type="NCBI Taxonomy" id="2950108"/>
    <lineage>
        <taxon>Bacteria</taxon>
        <taxon>Pseudomonadati</taxon>
        <taxon>Pseudomonadota</taxon>
        <taxon>Alphaproteobacteria</taxon>
        <taxon>Sneathiellales</taxon>
        <taxon>Sneathiellaceae</taxon>
        <taxon>Sneathiella</taxon>
    </lineage>
</organism>
<feature type="domain" description="S1 motif" evidence="8">
    <location>
        <begin position="117"/>
        <end position="183"/>
    </location>
</feature>
<dbReference type="NCBIfam" id="NF004952">
    <property type="entry name" value="PRK06299.1-2"/>
    <property type="match status" value="1"/>
</dbReference>